<dbReference type="Proteomes" id="UP000597762">
    <property type="component" value="Unassembled WGS sequence"/>
</dbReference>
<dbReference type="SUPFAM" id="SSF47676">
    <property type="entry name" value="Conserved domain common to transcription factors TFIIS, elongin A, CRSP70"/>
    <property type="match status" value="1"/>
</dbReference>
<dbReference type="PANTHER" id="PTHR46557">
    <property type="entry name" value="SERINE/THREONINE-PROTEIN PHOSPHATASE 1 REGULATORY SUBUNIT 10-RELATED"/>
    <property type="match status" value="1"/>
</dbReference>
<dbReference type="AlphaFoldDB" id="A0A812EAB2"/>
<dbReference type="PANTHER" id="PTHR46557:SF1">
    <property type="entry name" value="SERINE_THREONINE-PROTEIN PHOSPHATASE 1 REGULATORY SUBUNIT 10"/>
    <property type="match status" value="1"/>
</dbReference>
<feature type="compositionally biased region" description="Polar residues" evidence="4">
    <location>
        <begin position="407"/>
        <end position="417"/>
    </location>
</feature>
<sequence>MADPVPLTETAIRLEMPAFNSNVQTWFLQLDAIFQAKHITSQQSKFASVVEKLPAEVAAEVADILTSLPIDKPYETLKQAILHRSVFDNRSDDCYTYSQWLRRDNSSVPIATVTVKQHIMNLLRINGNLENPDQIIEGRNFLPLNIYNVYIQRPMLGIAENAYHIQDEEETAQEGSLAEADETAAPLQIPCHSSSNVLQTTTTQVKAPTVDPCKILKSMAPLLCQNGGIKGEEEAATVASLMRDANKMVSKCIYVNVLKSTDGQDILEKFLINGGWDIMNEWLHDARESENTPLLMEILRVYHTLPVTIDIMKKNDAAKTIKQLRKSEDEGIKSLAGGIVDQWMKKIREKSNIENSNDKSAKKKKKHEKQEKTKTDFKEKKELDGNVEPKTSEPSMEGSVKAEQMDTEQSVMANKNINKVLLDKAPKEERKRPNTVKSYPSKFRSTGLEEATVLPPKKKPSSDANIKPLPKRHLSTDLRPLDQIVDKKPRLTIVNPLTPITSTSSSSITTQNSTPTTANSPTSIVSSPTDLHKSFKGLARTSRQSSIHEIHDSSGFMEALTSAGPVLGMLRRKKKPTTVSSKTNSPTGYNKLPQLPSFYRETLEPNDDNRLEQENSPPEDKNGDSNDVEMKDKTDEVNVQEGENCVLGETSELAADGSGASGQQATLVRRKCKKRVTWADEGRNDESHLRQIFYFELDETERENVNRPKDFDAMKKEEMLMDRRAVKRLSHDIMKEQINWRRPVPVEGNMLTETGCSSVEKEVQKQREQGVLQALYFSKHMLPDGPSEPDLEPVEPEEHKIIPLEDEQAGLIEEPTYSYDHVQEMTAVENMEPTSTPAVNLPPELANLMASLQPQTQPPPPENSVPVDPTPSPVVANMQNLLYSLMGNSGNEYGSQDEMTEKLKQILEPLKNQLPGLGGGPVPPPHHEYPEYIDEWQEGPPDCPPGPRGPHPGPPGMPGPPGPPCPPGHFGPPEEEEEECLLACEAVLGLDLGLDDEICQRFADILLHQMVADLEVTVHSFTLELMDPHYSKKKVA</sequence>
<dbReference type="InterPro" id="IPR055469">
    <property type="entry name" value="DUF7041"/>
</dbReference>
<feature type="compositionally biased region" description="Pro residues" evidence="4">
    <location>
        <begin position="856"/>
        <end position="872"/>
    </location>
</feature>
<comment type="caution">
    <text evidence="6">The sequence shown here is derived from an EMBL/GenBank/DDBJ whole genome shotgun (WGS) entry which is preliminary data.</text>
</comment>
<dbReference type="Pfam" id="PF08711">
    <property type="entry name" value="Med26"/>
    <property type="match status" value="1"/>
</dbReference>
<feature type="compositionally biased region" description="Polar residues" evidence="4">
    <location>
        <begin position="577"/>
        <end position="588"/>
    </location>
</feature>
<protein>
    <submittedName>
        <fullName evidence="6">PPP1R10</fullName>
    </submittedName>
</protein>
<dbReference type="GO" id="GO:0008157">
    <property type="term" value="F:protein phosphatase 1 binding"/>
    <property type="evidence" value="ECO:0007669"/>
    <property type="project" value="TreeGrafter"/>
</dbReference>
<evidence type="ECO:0000256" key="3">
    <source>
        <dbReference type="PROSITE-ProRule" id="PRU00649"/>
    </source>
</evidence>
<feature type="compositionally biased region" description="Basic and acidic residues" evidence="4">
    <location>
        <begin position="350"/>
        <end position="360"/>
    </location>
</feature>
<feature type="region of interest" description="Disordered" evidence="4">
    <location>
        <begin position="350"/>
        <end position="483"/>
    </location>
</feature>
<dbReference type="PROSITE" id="PS51319">
    <property type="entry name" value="TFIIS_N"/>
    <property type="match status" value="1"/>
</dbReference>
<feature type="compositionally biased region" description="Pro residues" evidence="4">
    <location>
        <begin position="941"/>
        <end position="970"/>
    </location>
</feature>
<dbReference type="Gene3D" id="1.20.930.10">
    <property type="entry name" value="Conserved domain common to transcription factors TFIIS, elongin A, CRSP70"/>
    <property type="match status" value="1"/>
</dbReference>
<dbReference type="InterPro" id="IPR003617">
    <property type="entry name" value="TFIIS/CRSP70_N_sub"/>
</dbReference>
<feature type="region of interest" description="Disordered" evidence="4">
    <location>
        <begin position="850"/>
        <end position="872"/>
    </location>
</feature>
<proteinExistence type="predicted"/>
<feature type="compositionally biased region" description="Low complexity" evidence="4">
    <location>
        <begin position="498"/>
        <end position="524"/>
    </location>
</feature>
<feature type="region of interest" description="Disordered" evidence="4">
    <location>
        <begin position="567"/>
        <end position="630"/>
    </location>
</feature>
<feature type="compositionally biased region" description="Basic and acidic residues" evidence="4">
    <location>
        <begin position="601"/>
        <end position="630"/>
    </location>
</feature>
<dbReference type="InterPro" id="IPR035441">
    <property type="entry name" value="TFIIS/LEDGF_dom_sf"/>
</dbReference>
<dbReference type="InterPro" id="IPR017923">
    <property type="entry name" value="TFIIS_N"/>
</dbReference>
<evidence type="ECO:0000313" key="7">
    <source>
        <dbReference type="Proteomes" id="UP000597762"/>
    </source>
</evidence>
<dbReference type="SMART" id="SM00509">
    <property type="entry name" value="TFS2N"/>
    <property type="match status" value="1"/>
</dbReference>
<feature type="domain" description="TFIIS N-terminal" evidence="5">
    <location>
        <begin position="277"/>
        <end position="350"/>
    </location>
</feature>
<evidence type="ECO:0000256" key="1">
    <source>
        <dbReference type="ARBA" id="ARBA00004123"/>
    </source>
</evidence>
<dbReference type="Pfam" id="PF23055">
    <property type="entry name" value="DUF7041"/>
    <property type="match status" value="1"/>
</dbReference>
<dbReference type="GO" id="GO:0005634">
    <property type="term" value="C:nucleus"/>
    <property type="evidence" value="ECO:0007669"/>
    <property type="project" value="UniProtKB-SubCell"/>
</dbReference>
<dbReference type="EMBL" id="CAHIKZ030005042">
    <property type="protein sequence ID" value="CAE1318536.1"/>
    <property type="molecule type" value="Genomic_DNA"/>
</dbReference>
<gene>
    <name evidence="6" type="ORF">SPHA_68980</name>
</gene>
<evidence type="ECO:0000256" key="2">
    <source>
        <dbReference type="ARBA" id="ARBA00023242"/>
    </source>
</evidence>
<feature type="compositionally biased region" description="Basic and acidic residues" evidence="4">
    <location>
        <begin position="474"/>
        <end position="483"/>
    </location>
</feature>
<evidence type="ECO:0000256" key="4">
    <source>
        <dbReference type="SAM" id="MobiDB-lite"/>
    </source>
</evidence>
<keyword evidence="7" id="KW-1185">Reference proteome</keyword>
<dbReference type="GO" id="GO:0072357">
    <property type="term" value="C:PTW/PP1 phosphatase complex"/>
    <property type="evidence" value="ECO:0007669"/>
    <property type="project" value="TreeGrafter"/>
</dbReference>
<feature type="region of interest" description="Disordered" evidence="4">
    <location>
        <begin position="911"/>
        <end position="976"/>
    </location>
</feature>
<feature type="compositionally biased region" description="Basic and acidic residues" evidence="4">
    <location>
        <begin position="368"/>
        <end position="384"/>
    </location>
</feature>
<evidence type="ECO:0000259" key="5">
    <source>
        <dbReference type="PROSITE" id="PS51319"/>
    </source>
</evidence>
<feature type="region of interest" description="Disordered" evidence="4">
    <location>
        <begin position="496"/>
        <end position="530"/>
    </location>
</feature>
<organism evidence="6 7">
    <name type="scientific">Acanthosepion pharaonis</name>
    <name type="common">Pharaoh cuttlefish</name>
    <name type="synonym">Sepia pharaonis</name>
    <dbReference type="NCBI Taxonomy" id="158019"/>
    <lineage>
        <taxon>Eukaryota</taxon>
        <taxon>Metazoa</taxon>
        <taxon>Spiralia</taxon>
        <taxon>Lophotrochozoa</taxon>
        <taxon>Mollusca</taxon>
        <taxon>Cephalopoda</taxon>
        <taxon>Coleoidea</taxon>
        <taxon>Decapodiformes</taxon>
        <taxon>Sepiida</taxon>
        <taxon>Sepiina</taxon>
        <taxon>Sepiidae</taxon>
        <taxon>Acanthosepion</taxon>
    </lineage>
</organism>
<feature type="compositionally biased region" description="Basic and acidic residues" evidence="4">
    <location>
        <begin position="421"/>
        <end position="432"/>
    </location>
</feature>
<dbReference type="GO" id="GO:0000785">
    <property type="term" value="C:chromatin"/>
    <property type="evidence" value="ECO:0007669"/>
    <property type="project" value="TreeGrafter"/>
</dbReference>
<reference evidence="6" key="1">
    <citation type="submission" date="2021-01" db="EMBL/GenBank/DDBJ databases">
        <authorList>
            <person name="Li R."/>
            <person name="Bekaert M."/>
        </authorList>
    </citation>
    <scope>NUCLEOTIDE SEQUENCE</scope>
    <source>
        <strain evidence="6">Farmed</strain>
    </source>
</reference>
<comment type="subcellular location">
    <subcellularLocation>
        <location evidence="1 3">Nucleus</location>
    </subcellularLocation>
</comment>
<evidence type="ECO:0000313" key="6">
    <source>
        <dbReference type="EMBL" id="CAE1318536.1"/>
    </source>
</evidence>
<name>A0A812EAB2_ACAPH</name>
<keyword evidence="2 3" id="KW-0539">Nucleus</keyword>
<accession>A0A812EAB2</accession>
<dbReference type="OrthoDB" id="2138378at2759"/>